<gene>
    <name evidence="2" type="ORF">ACERK3_05810</name>
</gene>
<dbReference type="PANTHER" id="PTHR12110:SF52">
    <property type="entry name" value="XYLOSE ISOMERASE"/>
    <property type="match status" value="1"/>
</dbReference>
<sequence length="281" mass="30982">MPASDLTDLSRCAIHTFTNKPWSLRQCIDGYTKAGVRGISVWRNVITPSEGGVAPDEAASRLRDAGMQVPALVRGGFFPAAEPAKRQAALDDNRKCIDEAATIGAEMVVLVVGAVPGMPLEDARQQVAEGIEAVLPHAEARGVKLAIEPLHPMYAADKSCINRMAEARQVCEQLQHPHLGIAVDVYHVWWDPDLKAEIELAGQQGTLFGFHVCDWRVNTRHLLTDRGLMGEGCIDIRTIRGWVEDAGFAGFNEVEVFSEEHWASDQTQYVDRIVRAYHECT</sequence>
<dbReference type="Pfam" id="PF01261">
    <property type="entry name" value="AP_endonuc_2"/>
    <property type="match status" value="1"/>
</dbReference>
<organism evidence="2 3">
    <name type="scientific">Natronomicrosphaera hydrolytica</name>
    <dbReference type="NCBI Taxonomy" id="3242702"/>
    <lineage>
        <taxon>Bacteria</taxon>
        <taxon>Pseudomonadati</taxon>
        <taxon>Planctomycetota</taxon>
        <taxon>Phycisphaerae</taxon>
        <taxon>Phycisphaerales</taxon>
        <taxon>Phycisphaeraceae</taxon>
        <taxon>Natronomicrosphaera</taxon>
    </lineage>
</organism>
<dbReference type="Gene3D" id="3.20.20.150">
    <property type="entry name" value="Divalent-metal-dependent TIM barrel enzymes"/>
    <property type="match status" value="1"/>
</dbReference>
<feature type="domain" description="Xylose isomerase-like TIM barrel" evidence="1">
    <location>
        <begin position="33"/>
        <end position="266"/>
    </location>
</feature>
<proteinExistence type="predicted"/>
<dbReference type="InterPro" id="IPR013022">
    <property type="entry name" value="Xyl_isomerase-like_TIM-brl"/>
</dbReference>
<keyword evidence="3" id="KW-1185">Reference proteome</keyword>
<keyword evidence="2" id="KW-0413">Isomerase</keyword>
<reference evidence="2 3" key="1">
    <citation type="submission" date="2024-08" db="EMBL/GenBank/DDBJ databases">
        <title>Whole-genome sequencing of halo(alkali)philic microorganisms from hypersaline lakes.</title>
        <authorList>
            <person name="Sorokin D.Y."/>
            <person name="Merkel A.Y."/>
            <person name="Messina E."/>
            <person name="Yakimov M."/>
        </authorList>
    </citation>
    <scope>NUCLEOTIDE SEQUENCE [LARGE SCALE GENOMIC DNA]</scope>
    <source>
        <strain evidence="2 3">AB-hyl4</strain>
    </source>
</reference>
<comment type="caution">
    <text evidence="2">The sequence shown here is derived from an EMBL/GenBank/DDBJ whole genome shotgun (WGS) entry which is preliminary data.</text>
</comment>
<dbReference type="GO" id="GO:0016853">
    <property type="term" value="F:isomerase activity"/>
    <property type="evidence" value="ECO:0007669"/>
    <property type="project" value="UniProtKB-KW"/>
</dbReference>
<name>A0ABV4U2J5_9BACT</name>
<dbReference type="Proteomes" id="UP001575105">
    <property type="component" value="Unassembled WGS sequence"/>
</dbReference>
<dbReference type="InterPro" id="IPR036237">
    <property type="entry name" value="Xyl_isomerase-like_sf"/>
</dbReference>
<dbReference type="PANTHER" id="PTHR12110">
    <property type="entry name" value="HYDROXYPYRUVATE ISOMERASE"/>
    <property type="match status" value="1"/>
</dbReference>
<dbReference type="SUPFAM" id="SSF51658">
    <property type="entry name" value="Xylose isomerase-like"/>
    <property type="match status" value="1"/>
</dbReference>
<dbReference type="InterPro" id="IPR050312">
    <property type="entry name" value="IolE/XylAMocC-like"/>
</dbReference>
<protein>
    <submittedName>
        <fullName evidence="2">Sugar phosphate isomerase/epimerase family protein</fullName>
    </submittedName>
</protein>
<evidence type="ECO:0000259" key="1">
    <source>
        <dbReference type="Pfam" id="PF01261"/>
    </source>
</evidence>
<evidence type="ECO:0000313" key="3">
    <source>
        <dbReference type="Proteomes" id="UP001575105"/>
    </source>
</evidence>
<evidence type="ECO:0000313" key="2">
    <source>
        <dbReference type="EMBL" id="MFA9477808.1"/>
    </source>
</evidence>
<dbReference type="RefSeq" id="WP_425344733.1">
    <property type="nucleotide sequence ID" value="NZ_JBGUBD010000003.1"/>
</dbReference>
<dbReference type="EMBL" id="JBGUBD010000003">
    <property type="protein sequence ID" value="MFA9477808.1"/>
    <property type="molecule type" value="Genomic_DNA"/>
</dbReference>
<accession>A0ABV4U2J5</accession>